<organism evidence="2 3">
    <name type="scientific">Halorussus aquaticus</name>
    <dbReference type="NCBI Taxonomy" id="2953748"/>
    <lineage>
        <taxon>Archaea</taxon>
        <taxon>Methanobacteriati</taxon>
        <taxon>Methanobacteriota</taxon>
        <taxon>Stenosarchaea group</taxon>
        <taxon>Halobacteria</taxon>
        <taxon>Halobacteriales</taxon>
        <taxon>Haladaptataceae</taxon>
        <taxon>Halorussus</taxon>
    </lineage>
</organism>
<name>A0ABD5PWB3_9EURY</name>
<keyword evidence="1" id="KW-0812">Transmembrane</keyword>
<keyword evidence="1" id="KW-1133">Transmembrane helix</keyword>
<dbReference type="InterPro" id="IPR007404">
    <property type="entry name" value="YdjM-like"/>
</dbReference>
<feature type="transmembrane region" description="Helical" evidence="1">
    <location>
        <begin position="302"/>
        <end position="326"/>
    </location>
</feature>
<comment type="caution">
    <text evidence="2">The sequence shown here is derived from an EMBL/GenBank/DDBJ whole genome shotgun (WGS) entry which is preliminary data.</text>
</comment>
<dbReference type="AlphaFoldDB" id="A0ABD5PWB3"/>
<dbReference type="EMBL" id="JBHSHT010000001">
    <property type="protein sequence ID" value="MFC4822645.1"/>
    <property type="molecule type" value="Genomic_DNA"/>
</dbReference>
<dbReference type="Proteomes" id="UP001595945">
    <property type="component" value="Unassembled WGS sequence"/>
</dbReference>
<sequence length="330" mass="34037">MMVGHAMLAFALATALTARRWPGERALAFGVAAGAFAAVPDVDMLYAVFGLAQVGLAGVWTMTDAFWSSSHVVHRAVTHSLVVGVVGAAAFAASVAGRGPTDGDSATSTVAGRWSRLFAVSLVAGLTAVAYVESGALGGAVVLAFLVAGLVVAAVAARTAALGPREVLAAALLGLLSHPFGDVFTGGPPRFLYPFDLRLLTERVVLLSDPTLNLLAVFGVELATIWLAARVYLHATDRRVLSHVDTRAAFGVAYAIAAVALPAPTMEVSYHFVFSVLAVGAVGVAPNLLPSRSVLSAEWDETVTWVVTGLAAVSVAVLTYTLVYVLSPVL</sequence>
<evidence type="ECO:0000313" key="3">
    <source>
        <dbReference type="Proteomes" id="UP001595945"/>
    </source>
</evidence>
<feature type="transmembrane region" description="Helical" evidence="1">
    <location>
        <begin position="114"/>
        <end position="132"/>
    </location>
</feature>
<feature type="transmembrane region" description="Helical" evidence="1">
    <location>
        <begin position="269"/>
        <end position="290"/>
    </location>
</feature>
<feature type="transmembrane region" description="Helical" evidence="1">
    <location>
        <begin position="44"/>
        <end position="67"/>
    </location>
</feature>
<gene>
    <name evidence="2" type="ORF">ACFO9K_00070</name>
</gene>
<dbReference type="Pfam" id="PF04307">
    <property type="entry name" value="YdjM"/>
    <property type="match status" value="1"/>
</dbReference>
<keyword evidence="2" id="KW-0378">Hydrolase</keyword>
<proteinExistence type="predicted"/>
<reference evidence="2 3" key="1">
    <citation type="journal article" date="2019" name="Int. J. Syst. Evol. Microbiol.">
        <title>The Global Catalogue of Microorganisms (GCM) 10K type strain sequencing project: providing services to taxonomists for standard genome sequencing and annotation.</title>
        <authorList>
            <consortium name="The Broad Institute Genomics Platform"/>
            <consortium name="The Broad Institute Genome Sequencing Center for Infectious Disease"/>
            <person name="Wu L."/>
            <person name="Ma J."/>
        </authorList>
    </citation>
    <scope>NUCLEOTIDE SEQUENCE [LARGE SCALE GENOMIC DNA]</scope>
    <source>
        <strain evidence="2 3">XZYJ18</strain>
    </source>
</reference>
<keyword evidence="1" id="KW-0472">Membrane</keyword>
<keyword evidence="3" id="KW-1185">Reference proteome</keyword>
<feature type="transmembrane region" description="Helical" evidence="1">
    <location>
        <begin position="244"/>
        <end position="263"/>
    </location>
</feature>
<evidence type="ECO:0000256" key="1">
    <source>
        <dbReference type="SAM" id="Phobius"/>
    </source>
</evidence>
<feature type="transmembrane region" description="Helical" evidence="1">
    <location>
        <begin position="139"/>
        <end position="157"/>
    </location>
</feature>
<evidence type="ECO:0000313" key="2">
    <source>
        <dbReference type="EMBL" id="MFC4822645.1"/>
    </source>
</evidence>
<dbReference type="GO" id="GO:0016787">
    <property type="term" value="F:hydrolase activity"/>
    <property type="evidence" value="ECO:0007669"/>
    <property type="project" value="UniProtKB-KW"/>
</dbReference>
<accession>A0ABD5PWB3</accession>
<dbReference type="RefSeq" id="WP_254267829.1">
    <property type="nucleotide sequence ID" value="NZ_CP100400.1"/>
</dbReference>
<dbReference type="GeneID" id="73046314"/>
<feature type="transmembrane region" description="Helical" evidence="1">
    <location>
        <begin position="212"/>
        <end position="232"/>
    </location>
</feature>
<protein>
    <submittedName>
        <fullName evidence="2">Metal-dependent hydrolase</fullName>
    </submittedName>
</protein>
<feature type="transmembrane region" description="Helical" evidence="1">
    <location>
        <begin position="76"/>
        <end position="94"/>
    </location>
</feature>